<dbReference type="Pfam" id="PF13751">
    <property type="entry name" value="DDE_Tnp_1_6"/>
    <property type="match status" value="1"/>
</dbReference>
<evidence type="ECO:0000313" key="3">
    <source>
        <dbReference type="Proteomes" id="UP000245469"/>
    </source>
</evidence>
<reference evidence="2 3" key="1">
    <citation type="submission" date="2018-03" db="EMBL/GenBank/DDBJ databases">
        <title>Genomic Encyclopedia of Archaeal and Bacterial Type Strains, Phase II (KMG-II): from individual species to whole genera.</title>
        <authorList>
            <person name="Goeker M."/>
        </authorList>
    </citation>
    <scope>NUCLEOTIDE SEQUENCE [LARGE SCALE GENOMIC DNA]</scope>
    <source>
        <strain evidence="2 3">DSM 44889</strain>
    </source>
</reference>
<dbReference type="Proteomes" id="UP000245469">
    <property type="component" value="Unassembled WGS sequence"/>
</dbReference>
<dbReference type="EMBL" id="QGDQ01000032">
    <property type="protein sequence ID" value="PWJ48126.1"/>
    <property type="molecule type" value="Genomic_DNA"/>
</dbReference>
<keyword evidence="3" id="KW-1185">Reference proteome</keyword>
<comment type="caution">
    <text evidence="2">The sequence shown here is derived from an EMBL/GenBank/DDBJ whole genome shotgun (WGS) entry which is preliminary data.</text>
</comment>
<dbReference type="AlphaFoldDB" id="A0A315ZRE7"/>
<evidence type="ECO:0000313" key="2">
    <source>
        <dbReference type="EMBL" id="PWJ48126.1"/>
    </source>
</evidence>
<feature type="domain" description="Transposase DDE" evidence="1">
    <location>
        <begin position="6"/>
        <end position="114"/>
    </location>
</feature>
<name>A0A315ZRE7_9ACTN</name>
<gene>
    <name evidence="2" type="ORF">BXY45_1322</name>
</gene>
<proteinExistence type="predicted"/>
<sequence>MPATQRGTQVVVVQFAASTCDPCPVRALCTTSKSTTIGRQLTLPPQEVYEVQQAGRAAQASRHWQHRYATRAGVEGTIKQAVAVTGIRRARYRGLDKTRLQHQFAATAINLVRLDAYWNARPAERARTTHLARLELTLAA</sequence>
<accession>A0A315ZRE7</accession>
<organism evidence="2 3">
    <name type="scientific">Quadrisphaera granulorum</name>
    <dbReference type="NCBI Taxonomy" id="317664"/>
    <lineage>
        <taxon>Bacteria</taxon>
        <taxon>Bacillati</taxon>
        <taxon>Actinomycetota</taxon>
        <taxon>Actinomycetes</taxon>
        <taxon>Kineosporiales</taxon>
        <taxon>Kineosporiaceae</taxon>
        <taxon>Quadrisphaera</taxon>
    </lineage>
</organism>
<dbReference type="InterPro" id="IPR025668">
    <property type="entry name" value="Tnp_DDE_dom"/>
</dbReference>
<evidence type="ECO:0000259" key="1">
    <source>
        <dbReference type="Pfam" id="PF13751"/>
    </source>
</evidence>
<protein>
    <submittedName>
        <fullName evidence="2">DDE family transposase</fullName>
    </submittedName>
</protein>
<dbReference type="OrthoDB" id="4334464at2"/>